<dbReference type="AlphaFoldDB" id="A0AAV7VFH1"/>
<organism evidence="1 2">
    <name type="scientific">Pleurodeles waltl</name>
    <name type="common">Iberian ribbed newt</name>
    <dbReference type="NCBI Taxonomy" id="8319"/>
    <lineage>
        <taxon>Eukaryota</taxon>
        <taxon>Metazoa</taxon>
        <taxon>Chordata</taxon>
        <taxon>Craniata</taxon>
        <taxon>Vertebrata</taxon>
        <taxon>Euteleostomi</taxon>
        <taxon>Amphibia</taxon>
        <taxon>Batrachia</taxon>
        <taxon>Caudata</taxon>
        <taxon>Salamandroidea</taxon>
        <taxon>Salamandridae</taxon>
        <taxon>Pleurodelinae</taxon>
        <taxon>Pleurodeles</taxon>
    </lineage>
</organism>
<proteinExistence type="predicted"/>
<accession>A0AAV7VFH1</accession>
<sequence>MRRSASSFPSAAAAASSLISPLRSSVLAEPGWPKRARTPGLSVCGVRSVTPPSVAAVWPQIQRLSAWVLVGGAGLIDHTGVRVGSPPRAEAIPQPEVRGAFLLGLEVLWNGRGEARLVLRQKGSIRGAGSGSEGPWQAAGRRGYRRTAGGNLREELSCFQSPLYDTRDSK</sequence>
<evidence type="ECO:0000313" key="1">
    <source>
        <dbReference type="EMBL" id="KAJ1199641.1"/>
    </source>
</evidence>
<name>A0AAV7VFH1_PLEWA</name>
<reference evidence="1" key="1">
    <citation type="journal article" date="2022" name="bioRxiv">
        <title>Sequencing and chromosome-scale assembly of the giantPleurodeles waltlgenome.</title>
        <authorList>
            <person name="Brown T."/>
            <person name="Elewa A."/>
            <person name="Iarovenko S."/>
            <person name="Subramanian E."/>
            <person name="Araus A.J."/>
            <person name="Petzold A."/>
            <person name="Susuki M."/>
            <person name="Suzuki K.-i.T."/>
            <person name="Hayashi T."/>
            <person name="Toyoda A."/>
            <person name="Oliveira C."/>
            <person name="Osipova E."/>
            <person name="Leigh N.D."/>
            <person name="Simon A."/>
            <person name="Yun M.H."/>
        </authorList>
    </citation>
    <scope>NUCLEOTIDE SEQUENCE</scope>
    <source>
        <strain evidence="1">20211129_DDA</strain>
        <tissue evidence="1">Liver</tissue>
    </source>
</reference>
<protein>
    <submittedName>
        <fullName evidence="1">Uncharacterized protein</fullName>
    </submittedName>
</protein>
<comment type="caution">
    <text evidence="1">The sequence shown here is derived from an EMBL/GenBank/DDBJ whole genome shotgun (WGS) entry which is preliminary data.</text>
</comment>
<keyword evidence="2" id="KW-1185">Reference proteome</keyword>
<dbReference type="Proteomes" id="UP001066276">
    <property type="component" value="Chromosome 2_1"/>
</dbReference>
<evidence type="ECO:0000313" key="2">
    <source>
        <dbReference type="Proteomes" id="UP001066276"/>
    </source>
</evidence>
<gene>
    <name evidence="1" type="ORF">NDU88_003474</name>
</gene>
<dbReference type="EMBL" id="JANPWB010000003">
    <property type="protein sequence ID" value="KAJ1199641.1"/>
    <property type="molecule type" value="Genomic_DNA"/>
</dbReference>